<feature type="region of interest" description="Disordered" evidence="1">
    <location>
        <begin position="1"/>
        <end position="46"/>
    </location>
</feature>
<gene>
    <name evidence="4" type="primary">LOC108735255</name>
</gene>
<dbReference type="SUPFAM" id="SSF82708">
    <property type="entry name" value="R3H domain"/>
    <property type="match status" value="1"/>
</dbReference>
<name>A0A1W4WFD1_AGRPL</name>
<dbReference type="Pfam" id="PF13902">
    <property type="entry name" value="R3H-assoc"/>
    <property type="match status" value="1"/>
</dbReference>
<organism evidence="3 4">
    <name type="scientific">Agrilus planipennis</name>
    <name type="common">Emerald ash borer</name>
    <name type="synonym">Agrilus marcopoli</name>
    <dbReference type="NCBI Taxonomy" id="224129"/>
    <lineage>
        <taxon>Eukaryota</taxon>
        <taxon>Metazoa</taxon>
        <taxon>Ecdysozoa</taxon>
        <taxon>Arthropoda</taxon>
        <taxon>Hexapoda</taxon>
        <taxon>Insecta</taxon>
        <taxon>Pterygota</taxon>
        <taxon>Neoptera</taxon>
        <taxon>Endopterygota</taxon>
        <taxon>Coleoptera</taxon>
        <taxon>Polyphaga</taxon>
        <taxon>Elateriformia</taxon>
        <taxon>Buprestoidea</taxon>
        <taxon>Buprestidae</taxon>
        <taxon>Agrilinae</taxon>
        <taxon>Agrilus</taxon>
    </lineage>
</organism>
<dbReference type="AlphaFoldDB" id="A0A1W4WFD1"/>
<keyword evidence="3" id="KW-1185">Reference proteome</keyword>
<evidence type="ECO:0000259" key="2">
    <source>
        <dbReference type="PROSITE" id="PS51061"/>
    </source>
</evidence>
<dbReference type="InterPro" id="IPR036867">
    <property type="entry name" value="R3H_dom_sf"/>
</dbReference>
<dbReference type="Proteomes" id="UP000192223">
    <property type="component" value="Unplaced"/>
</dbReference>
<dbReference type="InterPro" id="IPR025952">
    <property type="entry name" value="R3H-assoc_dom"/>
</dbReference>
<dbReference type="OrthoDB" id="75169at2759"/>
<dbReference type="PROSITE" id="PS51061">
    <property type="entry name" value="R3H"/>
    <property type="match status" value="1"/>
</dbReference>
<proteinExistence type="predicted"/>
<dbReference type="PANTHER" id="PTHR32019">
    <property type="entry name" value="R3H DOMAIN-CONTAINING PROTEIN 4"/>
    <property type="match status" value="1"/>
</dbReference>
<dbReference type="Gene3D" id="3.30.1370.50">
    <property type="entry name" value="R3H-like domain"/>
    <property type="match status" value="1"/>
</dbReference>
<feature type="domain" description="R3H" evidence="2">
    <location>
        <begin position="140"/>
        <end position="205"/>
    </location>
</feature>
<dbReference type="InterPro" id="IPR001374">
    <property type="entry name" value="R3H_dom"/>
</dbReference>
<dbReference type="PANTHER" id="PTHR32019:SF2">
    <property type="entry name" value="R3H DOMAIN-CONTAINING PROTEIN 4"/>
    <property type="match status" value="1"/>
</dbReference>
<sequence>MTVISRKVHNYNNPSSNNASDTESLNLGSTAASDSESLHSEPTTSRQVRLANVVLKADDVISSRAIALGKRKQRRYLNRSILQTLNEEEEDATGYVKLADKHKTPLTRLLEDETALHFWNDFIHKSEEEQEEFLKNSNSGHKKEKIETDLLDFFTSSSTGEGVYILTPNSSFERLLLHGISQYHGLTSLSVVMDGTRSVEVYKTKSDWAPNDMSFCKFVEELRR</sequence>
<dbReference type="GO" id="GO:0003676">
    <property type="term" value="F:nucleic acid binding"/>
    <property type="evidence" value="ECO:0007669"/>
    <property type="project" value="UniProtKB-UniRule"/>
</dbReference>
<evidence type="ECO:0000256" key="1">
    <source>
        <dbReference type="SAM" id="MobiDB-lite"/>
    </source>
</evidence>
<feature type="compositionally biased region" description="Polar residues" evidence="1">
    <location>
        <begin position="10"/>
        <end position="46"/>
    </location>
</feature>
<dbReference type="RefSeq" id="XP_018322634.1">
    <property type="nucleotide sequence ID" value="XM_018467132.2"/>
</dbReference>
<dbReference type="InterPro" id="IPR039629">
    <property type="entry name" value="R3HDM4"/>
</dbReference>
<evidence type="ECO:0000313" key="4">
    <source>
        <dbReference type="RefSeq" id="XP_018322634.1"/>
    </source>
</evidence>
<accession>A0A1W4WFD1</accession>
<evidence type="ECO:0000313" key="3">
    <source>
        <dbReference type="Proteomes" id="UP000192223"/>
    </source>
</evidence>
<reference evidence="4" key="1">
    <citation type="submission" date="2025-08" db="UniProtKB">
        <authorList>
            <consortium name="RefSeq"/>
        </authorList>
    </citation>
    <scope>IDENTIFICATION</scope>
    <source>
        <tissue evidence="4">Entire body</tissue>
    </source>
</reference>
<protein>
    <submittedName>
        <fullName evidence="4">R3H domain-containing protein 4 isoform X2</fullName>
    </submittedName>
</protein>
<dbReference type="GeneID" id="108735255"/>